<sequence length="71" mass="7142">METDEKRGIVSAVNSIYGEDDVDGEDDVGDYSCNGACGHYSGSDYYTIGSGSPCDGGCGGSCGCYGVGGYS</sequence>
<dbReference type="EMBL" id="OX597842">
    <property type="protein sequence ID" value="CAI9743248.1"/>
    <property type="molecule type" value="Genomic_DNA"/>
</dbReference>
<dbReference type="AlphaFoldDB" id="A0AA36BZY8"/>
<protein>
    <submittedName>
        <fullName evidence="1">Uncharacterized protein</fullName>
    </submittedName>
</protein>
<keyword evidence="2" id="KW-1185">Reference proteome</keyword>
<name>A0AA36BZY8_OCTVU</name>
<accession>A0AA36BZY8</accession>
<gene>
    <name evidence="1" type="ORF">OCTVUL_1B031649</name>
</gene>
<evidence type="ECO:0000313" key="1">
    <source>
        <dbReference type="EMBL" id="CAI9743248.1"/>
    </source>
</evidence>
<dbReference type="Proteomes" id="UP001162480">
    <property type="component" value="Chromosome 29"/>
</dbReference>
<proteinExistence type="predicted"/>
<reference evidence="1" key="1">
    <citation type="submission" date="2023-08" db="EMBL/GenBank/DDBJ databases">
        <authorList>
            <person name="Alioto T."/>
            <person name="Alioto T."/>
            <person name="Gomez Garrido J."/>
        </authorList>
    </citation>
    <scope>NUCLEOTIDE SEQUENCE</scope>
</reference>
<organism evidence="1 2">
    <name type="scientific">Octopus vulgaris</name>
    <name type="common">Common octopus</name>
    <dbReference type="NCBI Taxonomy" id="6645"/>
    <lineage>
        <taxon>Eukaryota</taxon>
        <taxon>Metazoa</taxon>
        <taxon>Spiralia</taxon>
        <taxon>Lophotrochozoa</taxon>
        <taxon>Mollusca</taxon>
        <taxon>Cephalopoda</taxon>
        <taxon>Coleoidea</taxon>
        <taxon>Octopodiformes</taxon>
        <taxon>Octopoda</taxon>
        <taxon>Incirrata</taxon>
        <taxon>Octopodidae</taxon>
        <taxon>Octopus</taxon>
    </lineage>
</organism>
<evidence type="ECO:0000313" key="2">
    <source>
        <dbReference type="Proteomes" id="UP001162480"/>
    </source>
</evidence>